<feature type="domain" description="Fibronectin type-III" evidence="3">
    <location>
        <begin position="529"/>
        <end position="624"/>
    </location>
</feature>
<dbReference type="PROSITE" id="PS50853">
    <property type="entry name" value="FN3"/>
    <property type="match status" value="1"/>
</dbReference>
<evidence type="ECO:0000313" key="5">
    <source>
        <dbReference type="Proteomes" id="UP000477285"/>
    </source>
</evidence>
<dbReference type="AlphaFoldDB" id="A0A6L8T5Q8"/>
<evidence type="ECO:0000256" key="1">
    <source>
        <dbReference type="SAM" id="MobiDB-lite"/>
    </source>
</evidence>
<dbReference type="Gene3D" id="2.60.40.10">
    <property type="entry name" value="Immunoglobulins"/>
    <property type="match status" value="1"/>
</dbReference>
<organism evidence="4 5">
    <name type="scientific">Blautia wexlerae</name>
    <dbReference type="NCBI Taxonomy" id="418240"/>
    <lineage>
        <taxon>Bacteria</taxon>
        <taxon>Bacillati</taxon>
        <taxon>Bacillota</taxon>
        <taxon>Clostridia</taxon>
        <taxon>Lachnospirales</taxon>
        <taxon>Lachnospiraceae</taxon>
        <taxon>Blautia</taxon>
    </lineage>
</organism>
<proteinExistence type="predicted"/>
<dbReference type="SUPFAM" id="SSF54001">
    <property type="entry name" value="Cysteine proteinases"/>
    <property type="match status" value="1"/>
</dbReference>
<dbReference type="InterPro" id="IPR036116">
    <property type="entry name" value="FN3_sf"/>
</dbReference>
<feature type="chain" id="PRO_5026842693" description="Fibronectin type-III domain-containing protein" evidence="2">
    <location>
        <begin position="23"/>
        <end position="624"/>
    </location>
</feature>
<keyword evidence="2" id="KW-0732">Signal</keyword>
<sequence>MKKKVISMLLAVSMISTSPIYATEFSDGNSVVVNDAGTVNGTDADSADSAEIPDTSLFSSDAVDGAGDVNDSVDAGGDAAENAFSDQEVPDVDDGSGSGVDAAEVNVAPNGVYDYKSDLMSSYKINAVDRAVSQIISEAGITSQNTDLEKISMIMAWFKKNTSYSNEKEMGNQDPYGSLVLRRAVCGGFATGLSTVLTKMGITNYVRIGHDIEGNGHGWVEVELNNRFYILDATVRYIPYSFLEDYNGYWFKDIWESNDHTRCANTYSCKGIPASGIEYIGANGNSLYVSTNAGYYVNDGTGWKSTSELPGRLYGSSVVSFSTEIENIIGDGNLVKDPILSGSSRTTRFYISNPGAAESQEAAESLTCRVDNEQIASAKITARGKGWVDVTVTGRSAGTTTLSVSAPNGVTGTLPITSSNASVSKAPVIQAVVKKNSSYVYLKWNLTKDVLDNANSMGYQIMVGNPKTGEYTLDNDVRLDESDFKKDYFASATIGFGDTKKVKVRLYEKMDDGTISYGDYSNELTVSTTPGYVRMESVSMKNNKAYLKWSKAENADGYVVYRRIGKTGKYKKIKTINSGNTLKYTNSKLTYGKKYCYKVKAFHVTPEGKKLYTNWSNVISRTCK</sequence>
<dbReference type="Proteomes" id="UP000477285">
    <property type="component" value="Unassembled WGS sequence"/>
</dbReference>
<name>A0A6L8T5Q8_9FIRM</name>
<feature type="signal peptide" evidence="2">
    <location>
        <begin position="1"/>
        <end position="22"/>
    </location>
</feature>
<dbReference type="Pfam" id="PF01841">
    <property type="entry name" value="Transglut_core"/>
    <property type="match status" value="1"/>
</dbReference>
<dbReference type="InterPro" id="IPR002931">
    <property type="entry name" value="Transglutaminase-like"/>
</dbReference>
<protein>
    <recommendedName>
        <fullName evidence="3">Fibronectin type-III domain-containing protein</fullName>
    </recommendedName>
</protein>
<dbReference type="InterPro" id="IPR038765">
    <property type="entry name" value="Papain-like_cys_pep_sf"/>
</dbReference>
<comment type="caution">
    <text evidence="4">The sequence shown here is derived from an EMBL/GenBank/DDBJ whole genome shotgun (WGS) entry which is preliminary data.</text>
</comment>
<dbReference type="RefSeq" id="WP_161234143.1">
    <property type="nucleotide sequence ID" value="NZ_WWVI01000053.1"/>
</dbReference>
<dbReference type="SUPFAM" id="SSF49265">
    <property type="entry name" value="Fibronectin type III"/>
    <property type="match status" value="1"/>
</dbReference>
<dbReference type="Gene3D" id="3.10.620.30">
    <property type="match status" value="1"/>
</dbReference>
<feature type="region of interest" description="Disordered" evidence="1">
    <location>
        <begin position="60"/>
        <end position="103"/>
    </location>
</feature>
<dbReference type="InterPro" id="IPR003961">
    <property type="entry name" value="FN3_dom"/>
</dbReference>
<reference evidence="4 5" key="1">
    <citation type="journal article" date="2019" name="Nat. Med.">
        <title>A library of human gut bacterial isolates paired with longitudinal multiomics data enables mechanistic microbiome research.</title>
        <authorList>
            <person name="Poyet M."/>
            <person name="Groussin M."/>
            <person name="Gibbons S.M."/>
            <person name="Avila-Pacheco J."/>
            <person name="Jiang X."/>
            <person name="Kearney S.M."/>
            <person name="Perrotta A.R."/>
            <person name="Berdy B."/>
            <person name="Zhao S."/>
            <person name="Lieberman T.D."/>
            <person name="Swanson P.K."/>
            <person name="Smith M."/>
            <person name="Roesemann S."/>
            <person name="Alexander J.E."/>
            <person name="Rich S.A."/>
            <person name="Livny J."/>
            <person name="Vlamakis H."/>
            <person name="Clish C."/>
            <person name="Bullock K."/>
            <person name="Deik A."/>
            <person name="Scott J."/>
            <person name="Pierce K.A."/>
            <person name="Xavier R.J."/>
            <person name="Alm E.J."/>
        </authorList>
    </citation>
    <scope>NUCLEOTIDE SEQUENCE [LARGE SCALE GENOMIC DNA]</scope>
    <source>
        <strain evidence="4 5">BIOML-A1</strain>
    </source>
</reference>
<evidence type="ECO:0000313" key="4">
    <source>
        <dbReference type="EMBL" id="MZL34844.1"/>
    </source>
</evidence>
<accession>A0A6L8T5Q8</accession>
<evidence type="ECO:0000259" key="3">
    <source>
        <dbReference type="PROSITE" id="PS50853"/>
    </source>
</evidence>
<gene>
    <name evidence="4" type="ORF">GT728_17015</name>
</gene>
<evidence type="ECO:0000256" key="2">
    <source>
        <dbReference type="SAM" id="SignalP"/>
    </source>
</evidence>
<dbReference type="InterPro" id="IPR013783">
    <property type="entry name" value="Ig-like_fold"/>
</dbReference>
<dbReference type="EMBL" id="WWVQ01000055">
    <property type="protein sequence ID" value="MZL34844.1"/>
    <property type="molecule type" value="Genomic_DNA"/>
</dbReference>